<evidence type="ECO:0000313" key="2">
    <source>
        <dbReference type="EMBL" id="EJZ62725.1"/>
    </source>
</evidence>
<dbReference type="RefSeq" id="WP_008862472.1">
    <property type="nucleotide sequence ID" value="NZ_CAXSYG010000012.1"/>
</dbReference>
<keyword evidence="3" id="KW-1185">Reference proteome</keyword>
<dbReference type="PANTHER" id="PTHR30383">
    <property type="entry name" value="THIOESTERASE 1/PROTEASE 1/LYSOPHOSPHOLIPASE L1"/>
    <property type="match status" value="1"/>
</dbReference>
<dbReference type="STRING" id="742726.HMPREF9448_02076"/>
<dbReference type="OrthoDB" id="1032659at2"/>
<dbReference type="HOGENOM" id="CLU_996227_0_0_10"/>
<name>K0XFL1_9BACT</name>
<dbReference type="EMBL" id="ADLE01000015">
    <property type="protein sequence ID" value="EJZ62725.1"/>
    <property type="molecule type" value="Genomic_DNA"/>
</dbReference>
<feature type="domain" description="SGNH hydrolase-type esterase" evidence="1">
    <location>
        <begin position="132"/>
        <end position="259"/>
    </location>
</feature>
<dbReference type="GeneID" id="77849290"/>
<accession>K0XFL1</accession>
<comment type="caution">
    <text evidence="2">The sequence shown here is derived from an EMBL/GenBank/DDBJ whole genome shotgun (WGS) entry which is preliminary data.</text>
</comment>
<dbReference type="Gene3D" id="3.40.50.1110">
    <property type="entry name" value="SGNH hydrolase"/>
    <property type="match status" value="1"/>
</dbReference>
<dbReference type="Pfam" id="PF13472">
    <property type="entry name" value="Lipase_GDSL_2"/>
    <property type="match status" value="1"/>
</dbReference>
<dbReference type="InterPro" id="IPR051532">
    <property type="entry name" value="Ester_Hydrolysis_Enzymes"/>
</dbReference>
<dbReference type="CDD" id="cd00229">
    <property type="entry name" value="SGNH_hydrolase"/>
    <property type="match status" value="1"/>
</dbReference>
<dbReference type="eggNOG" id="ENOG5033CG9">
    <property type="taxonomic scope" value="Bacteria"/>
</dbReference>
<evidence type="ECO:0000259" key="1">
    <source>
        <dbReference type="Pfam" id="PF13472"/>
    </source>
</evidence>
<dbReference type="GO" id="GO:0016788">
    <property type="term" value="F:hydrolase activity, acting on ester bonds"/>
    <property type="evidence" value="ECO:0007669"/>
    <property type="project" value="UniProtKB-ARBA"/>
</dbReference>
<dbReference type="AlphaFoldDB" id="K0XFL1"/>
<dbReference type="SUPFAM" id="SSF52266">
    <property type="entry name" value="SGNH hydrolase"/>
    <property type="match status" value="1"/>
</dbReference>
<dbReference type="Proteomes" id="UP000006044">
    <property type="component" value="Unassembled WGS sequence"/>
</dbReference>
<evidence type="ECO:0000313" key="3">
    <source>
        <dbReference type="Proteomes" id="UP000006044"/>
    </source>
</evidence>
<organism evidence="2 3">
    <name type="scientific">Barnesiella intestinihominis YIT 11860</name>
    <dbReference type="NCBI Taxonomy" id="742726"/>
    <lineage>
        <taxon>Bacteria</taxon>
        <taxon>Pseudomonadati</taxon>
        <taxon>Bacteroidota</taxon>
        <taxon>Bacteroidia</taxon>
        <taxon>Bacteroidales</taxon>
        <taxon>Barnesiellaceae</taxon>
        <taxon>Barnesiella</taxon>
    </lineage>
</organism>
<gene>
    <name evidence="2" type="ORF">HMPREF9448_02076</name>
</gene>
<dbReference type="InterPro" id="IPR036514">
    <property type="entry name" value="SGNH_hydro_sf"/>
</dbReference>
<protein>
    <recommendedName>
        <fullName evidence="1">SGNH hydrolase-type esterase domain-containing protein</fullName>
    </recommendedName>
</protein>
<dbReference type="InterPro" id="IPR013830">
    <property type="entry name" value="SGNH_hydro"/>
</dbReference>
<sequence>MKNIFHLIITAGLVSMLLVCCQPLYGKQMVAIGNSITAPKDSWAWITAQHFDMELTNLAVSGAQWTDYQGTTVDTNPKPVYDGVHTNNVISNQVYRFLQLIIPEGEIISEAEGEKFHTSTPAPLTGLKTKNSTFDPTIVIISCGTNDSSNGKPIGDPSELDKPYQEADRKTLYGAINWAVSIIRKYSPDTEIVLLTPIQRSSHSQKLPMFVDAILLAGEKLNCPAINMYEESGITEAVEAKEHKYLYDGLHPNALGQQLMGEVVIKHLTELYENKQ</sequence>
<reference evidence="2 3" key="1">
    <citation type="submission" date="2012-08" db="EMBL/GenBank/DDBJ databases">
        <title>The Genome Sequence of Barnesiella intestinihominis YIT 11860.</title>
        <authorList>
            <consortium name="The Broad Institute Genome Sequencing Platform"/>
            <person name="Earl A."/>
            <person name="Ward D."/>
            <person name="Feldgarden M."/>
            <person name="Gevers D."/>
            <person name="Morotomi M."/>
            <person name="Walker B."/>
            <person name="Young S.K."/>
            <person name="Zeng Q."/>
            <person name="Gargeya S."/>
            <person name="Fitzgerald M."/>
            <person name="Haas B."/>
            <person name="Abouelleil A."/>
            <person name="Alvarado L."/>
            <person name="Arachchi H.M."/>
            <person name="Berlin A.M."/>
            <person name="Chapman S.B."/>
            <person name="Goldberg J."/>
            <person name="Griggs A."/>
            <person name="Gujja S."/>
            <person name="Hansen M."/>
            <person name="Howarth C."/>
            <person name="Imamovic A."/>
            <person name="Larimer J."/>
            <person name="McCowen C."/>
            <person name="Montmayeur A."/>
            <person name="Murphy C."/>
            <person name="Neiman D."/>
            <person name="Pearson M."/>
            <person name="Priest M."/>
            <person name="Roberts A."/>
            <person name="Saif S."/>
            <person name="Shea T."/>
            <person name="Sisk P."/>
            <person name="Sykes S."/>
            <person name="Wortman J."/>
            <person name="Nusbaum C."/>
            <person name="Birren B."/>
        </authorList>
    </citation>
    <scope>NUCLEOTIDE SEQUENCE [LARGE SCALE GENOMIC DNA]</scope>
    <source>
        <strain evidence="2 3">YIT 11860</strain>
    </source>
</reference>
<proteinExistence type="predicted"/>